<organism evidence="1 2">
    <name type="scientific">Bacteroides uniformis (strain ATCC 8492 / DSM 6597 / CCUG 4942 / CIP 103695 / JCM 5828 / KCTC 5204 / NCTC 13054 / VPI 0061)</name>
    <dbReference type="NCBI Taxonomy" id="411479"/>
    <lineage>
        <taxon>Bacteria</taxon>
        <taxon>Pseudomonadati</taxon>
        <taxon>Bacteroidota</taxon>
        <taxon>Bacteroidia</taxon>
        <taxon>Bacteroidales</taxon>
        <taxon>Bacteroidaceae</taxon>
        <taxon>Bacteroides</taxon>
    </lineage>
</organism>
<reference evidence="1" key="1">
    <citation type="submission" date="2007-06" db="EMBL/GenBank/DDBJ databases">
        <authorList>
            <person name="Fulton L."/>
            <person name="Clifton S."/>
            <person name="Fulton B."/>
            <person name="Xu J."/>
            <person name="Minx P."/>
            <person name="Pepin K.H."/>
            <person name="Johnson M."/>
            <person name="Thiruvilangam P."/>
            <person name="Bhonagiri V."/>
            <person name="Nash W.E."/>
            <person name="Mardis E.R."/>
            <person name="Wilson R.K."/>
        </authorList>
    </citation>
    <scope>NUCLEOTIDE SEQUENCE [LARGE SCALE GENOMIC DNA]</scope>
    <source>
        <strain evidence="1">ATCC 8492</strain>
    </source>
</reference>
<evidence type="ECO:0000313" key="2">
    <source>
        <dbReference type="Proteomes" id="UP000004110"/>
    </source>
</evidence>
<dbReference type="EMBL" id="AAYH02000032">
    <property type="protein sequence ID" value="EDO56006.1"/>
    <property type="molecule type" value="Genomic_DNA"/>
</dbReference>
<reference evidence="1" key="2">
    <citation type="submission" date="2013-11" db="EMBL/GenBank/DDBJ databases">
        <title>Draft genome sequence of Bacteroides uniformis (ATCC 8492).</title>
        <authorList>
            <person name="Sudarsanam P."/>
            <person name="Ley R."/>
            <person name="Guruge J."/>
            <person name="Turnbaugh P.J."/>
            <person name="Mahowald M."/>
            <person name="Liep D."/>
            <person name="Gordon J."/>
        </authorList>
    </citation>
    <scope>NUCLEOTIDE SEQUENCE</scope>
    <source>
        <strain evidence="1">ATCC 8492</strain>
    </source>
</reference>
<evidence type="ECO:0000313" key="1">
    <source>
        <dbReference type="EMBL" id="EDO56006.1"/>
    </source>
</evidence>
<proteinExistence type="predicted"/>
<accession>A0ABC9NH34</accession>
<dbReference type="Proteomes" id="UP000004110">
    <property type="component" value="Unassembled WGS sequence"/>
</dbReference>
<name>A0ABC9NH34_BACUC</name>
<dbReference type="AlphaFoldDB" id="A0ABC9NH34"/>
<protein>
    <submittedName>
        <fullName evidence="1">Uncharacterized protein</fullName>
    </submittedName>
</protein>
<keyword evidence="2" id="KW-1185">Reference proteome</keyword>
<comment type="caution">
    <text evidence="1">The sequence shown here is derived from an EMBL/GenBank/DDBJ whole genome shotgun (WGS) entry which is preliminary data.</text>
</comment>
<gene>
    <name evidence="1" type="ORF">BACUNI_00292</name>
</gene>
<sequence length="39" mass="4399">MLVFNGTINKKEFQHGQHAGTLFPIFLCKDSLLYNACQA</sequence>